<sequence>MTTTLPTAKGTGPVVAVVASLAQFMVVLDTSIVNLALPSMRASLGLEGGTQEWVVNAYLLAFGSLLLLGGRAGDVFGHSRVFLAGITVFCTASLLGGLAHDGQTLVAARAVQGVGAALISPAPLALISLAYPDKAARTRAVAAWSATTTAALSCGVVIGGLLTHSLGWRWVMFVNVPLGVCIALAGIAFLPRSPGSGTHARRPLVDFRILRLPGVAGGNAAIVLAGALLTSSIYFISLFLQEVRGYDPLHTGIAMLPMTIAIPVASLLAPKLIRALGRRRTLCVGALAEAAGFAWQSRFAPQGSFVWDILGPGILIGLSIGVIGLPVTTIAMSHIPSTDTGFASALTGASRQIGGSFGVAVLSAVAAANATGSSPAATTHGYSIALLAGSVLALSLACLSWTLPPTESSRCSTISSSA</sequence>
<feature type="transmembrane region" description="Helical" evidence="8">
    <location>
        <begin position="382"/>
        <end position="403"/>
    </location>
</feature>
<feature type="transmembrane region" description="Helical" evidence="8">
    <location>
        <begin position="106"/>
        <end position="129"/>
    </location>
</feature>
<evidence type="ECO:0000256" key="6">
    <source>
        <dbReference type="ARBA" id="ARBA00023136"/>
    </source>
</evidence>
<keyword evidence="5 8" id="KW-1133">Transmembrane helix</keyword>
<keyword evidence="7" id="KW-0046">Antibiotic resistance</keyword>
<dbReference type="Proteomes" id="UP000400924">
    <property type="component" value="Unassembled WGS sequence"/>
</dbReference>
<protein>
    <submittedName>
        <fullName evidence="10">MFS transporter</fullName>
    </submittedName>
</protein>
<keyword evidence="6 8" id="KW-0472">Membrane</keyword>
<gene>
    <name evidence="10" type="ORF">FNH08_25270</name>
</gene>
<feature type="transmembrane region" description="Helical" evidence="8">
    <location>
        <begin position="168"/>
        <end position="191"/>
    </location>
</feature>
<evidence type="ECO:0000313" key="11">
    <source>
        <dbReference type="Proteomes" id="UP000400924"/>
    </source>
</evidence>
<dbReference type="GO" id="GO:0046677">
    <property type="term" value="P:response to antibiotic"/>
    <property type="evidence" value="ECO:0007669"/>
    <property type="project" value="UniProtKB-KW"/>
</dbReference>
<dbReference type="SUPFAM" id="SSF103473">
    <property type="entry name" value="MFS general substrate transporter"/>
    <property type="match status" value="1"/>
</dbReference>
<dbReference type="GO" id="GO:0022857">
    <property type="term" value="F:transmembrane transporter activity"/>
    <property type="evidence" value="ECO:0007669"/>
    <property type="project" value="InterPro"/>
</dbReference>
<dbReference type="OrthoDB" id="4325372at2"/>
<feature type="transmembrane region" description="Helical" evidence="8">
    <location>
        <begin position="212"/>
        <end position="237"/>
    </location>
</feature>
<dbReference type="InterPro" id="IPR036259">
    <property type="entry name" value="MFS_trans_sf"/>
</dbReference>
<dbReference type="RefSeq" id="WP_152773844.1">
    <property type="nucleotide sequence ID" value="NZ_VJZC01000205.1"/>
</dbReference>
<evidence type="ECO:0000256" key="4">
    <source>
        <dbReference type="ARBA" id="ARBA00022692"/>
    </source>
</evidence>
<dbReference type="PROSITE" id="PS50850">
    <property type="entry name" value="MFS"/>
    <property type="match status" value="1"/>
</dbReference>
<dbReference type="PRINTS" id="PR01036">
    <property type="entry name" value="TCRTETB"/>
</dbReference>
<dbReference type="EMBL" id="VJZC01000205">
    <property type="protein sequence ID" value="MPY60360.1"/>
    <property type="molecule type" value="Genomic_DNA"/>
</dbReference>
<dbReference type="Pfam" id="PF07690">
    <property type="entry name" value="MFS_1"/>
    <property type="match status" value="1"/>
</dbReference>
<dbReference type="AlphaFoldDB" id="A0A5N8XLN5"/>
<keyword evidence="2" id="KW-0813">Transport</keyword>
<feature type="transmembrane region" description="Helical" evidence="8">
    <location>
        <begin position="141"/>
        <end position="162"/>
    </location>
</feature>
<evidence type="ECO:0000256" key="5">
    <source>
        <dbReference type="ARBA" id="ARBA00022989"/>
    </source>
</evidence>
<keyword evidence="3" id="KW-1003">Cell membrane</keyword>
<evidence type="ECO:0000256" key="2">
    <source>
        <dbReference type="ARBA" id="ARBA00022448"/>
    </source>
</evidence>
<accession>A0A5N8XLN5</accession>
<comment type="caution">
    <text evidence="10">The sequence shown here is derived from an EMBL/GenBank/DDBJ whole genome shotgun (WGS) entry which is preliminary data.</text>
</comment>
<name>A0A5N8XLN5_9ACTN</name>
<feature type="transmembrane region" description="Helical" evidence="8">
    <location>
        <begin position="249"/>
        <end position="269"/>
    </location>
</feature>
<dbReference type="InterPro" id="IPR011701">
    <property type="entry name" value="MFS"/>
</dbReference>
<feature type="transmembrane region" description="Helical" evidence="8">
    <location>
        <begin position="81"/>
        <end position="100"/>
    </location>
</feature>
<dbReference type="PANTHER" id="PTHR42718">
    <property type="entry name" value="MAJOR FACILITATOR SUPERFAMILY MULTIDRUG TRANSPORTER MFSC"/>
    <property type="match status" value="1"/>
</dbReference>
<feature type="domain" description="Major facilitator superfamily (MFS) profile" evidence="9">
    <location>
        <begin position="15"/>
        <end position="407"/>
    </location>
</feature>
<evidence type="ECO:0000256" key="7">
    <source>
        <dbReference type="ARBA" id="ARBA00023251"/>
    </source>
</evidence>
<organism evidence="10 11">
    <name type="scientific">Streptomyces spongiae</name>
    <dbReference type="NCBI Taxonomy" id="565072"/>
    <lineage>
        <taxon>Bacteria</taxon>
        <taxon>Bacillati</taxon>
        <taxon>Actinomycetota</taxon>
        <taxon>Actinomycetes</taxon>
        <taxon>Kitasatosporales</taxon>
        <taxon>Streptomycetaceae</taxon>
        <taxon>Streptomyces</taxon>
    </lineage>
</organism>
<reference evidence="10 11" key="1">
    <citation type="submission" date="2019-07" db="EMBL/GenBank/DDBJ databases">
        <title>New species of Amycolatopsis and Streptomyces.</title>
        <authorList>
            <person name="Duangmal K."/>
            <person name="Teo W.F.A."/>
            <person name="Lipun K."/>
        </authorList>
    </citation>
    <scope>NUCLEOTIDE SEQUENCE [LARGE SCALE GENOMIC DNA]</scope>
    <source>
        <strain evidence="10 11">NBRC 106415</strain>
    </source>
</reference>
<evidence type="ECO:0000313" key="10">
    <source>
        <dbReference type="EMBL" id="MPY60360.1"/>
    </source>
</evidence>
<evidence type="ECO:0000256" key="8">
    <source>
        <dbReference type="SAM" id="Phobius"/>
    </source>
</evidence>
<comment type="subcellular location">
    <subcellularLocation>
        <location evidence="1">Cell membrane</location>
        <topology evidence="1">Multi-pass membrane protein</topology>
    </subcellularLocation>
</comment>
<dbReference type="Gene3D" id="1.20.1250.20">
    <property type="entry name" value="MFS general substrate transporter like domains"/>
    <property type="match status" value="1"/>
</dbReference>
<keyword evidence="4 8" id="KW-0812">Transmembrane</keyword>
<feature type="transmembrane region" description="Helical" evidence="8">
    <location>
        <begin position="12"/>
        <end position="33"/>
    </location>
</feature>
<proteinExistence type="predicted"/>
<dbReference type="GO" id="GO:0005886">
    <property type="term" value="C:plasma membrane"/>
    <property type="evidence" value="ECO:0007669"/>
    <property type="project" value="UniProtKB-SubCell"/>
</dbReference>
<evidence type="ECO:0000256" key="3">
    <source>
        <dbReference type="ARBA" id="ARBA00022475"/>
    </source>
</evidence>
<evidence type="ECO:0000256" key="1">
    <source>
        <dbReference type="ARBA" id="ARBA00004651"/>
    </source>
</evidence>
<feature type="transmembrane region" description="Helical" evidence="8">
    <location>
        <begin position="53"/>
        <end position="69"/>
    </location>
</feature>
<feature type="transmembrane region" description="Helical" evidence="8">
    <location>
        <begin position="309"/>
        <end position="332"/>
    </location>
</feature>
<feature type="transmembrane region" description="Helical" evidence="8">
    <location>
        <begin position="353"/>
        <end position="370"/>
    </location>
</feature>
<dbReference type="InterPro" id="IPR020846">
    <property type="entry name" value="MFS_dom"/>
</dbReference>
<keyword evidence="11" id="KW-1185">Reference proteome</keyword>
<dbReference type="CDD" id="cd17321">
    <property type="entry name" value="MFS_MMR_MDR_like"/>
    <property type="match status" value="1"/>
</dbReference>
<dbReference type="PANTHER" id="PTHR42718:SF46">
    <property type="entry name" value="BLR6921 PROTEIN"/>
    <property type="match status" value="1"/>
</dbReference>
<evidence type="ECO:0000259" key="9">
    <source>
        <dbReference type="PROSITE" id="PS50850"/>
    </source>
</evidence>